<evidence type="ECO:0000256" key="1">
    <source>
        <dbReference type="SAM" id="MobiDB-lite"/>
    </source>
</evidence>
<dbReference type="EMBL" id="LXQA010277892">
    <property type="protein sequence ID" value="MCI40283.1"/>
    <property type="molecule type" value="Genomic_DNA"/>
</dbReference>
<protein>
    <submittedName>
        <fullName evidence="2">Uncharacterized protein</fullName>
    </submittedName>
</protein>
<keyword evidence="3" id="KW-1185">Reference proteome</keyword>
<dbReference type="AlphaFoldDB" id="A0A392RUJ1"/>
<dbReference type="Proteomes" id="UP000265520">
    <property type="component" value="Unassembled WGS sequence"/>
</dbReference>
<feature type="region of interest" description="Disordered" evidence="1">
    <location>
        <begin position="1"/>
        <end position="66"/>
    </location>
</feature>
<evidence type="ECO:0000313" key="3">
    <source>
        <dbReference type="Proteomes" id="UP000265520"/>
    </source>
</evidence>
<feature type="compositionally biased region" description="Low complexity" evidence="1">
    <location>
        <begin position="44"/>
        <end position="66"/>
    </location>
</feature>
<evidence type="ECO:0000313" key="2">
    <source>
        <dbReference type="EMBL" id="MCI40283.1"/>
    </source>
</evidence>
<reference evidence="2 3" key="1">
    <citation type="journal article" date="2018" name="Front. Plant Sci.">
        <title>Red Clover (Trifolium pratense) and Zigzag Clover (T. medium) - A Picture of Genomic Similarities and Differences.</title>
        <authorList>
            <person name="Dluhosova J."/>
            <person name="Istvanek J."/>
            <person name="Nedelnik J."/>
            <person name="Repkova J."/>
        </authorList>
    </citation>
    <scope>NUCLEOTIDE SEQUENCE [LARGE SCALE GENOMIC DNA]</scope>
    <source>
        <strain evidence="3">cv. 10/8</strain>
        <tissue evidence="2">Leaf</tissue>
    </source>
</reference>
<accession>A0A392RUJ1</accession>
<comment type="caution">
    <text evidence="2">The sequence shown here is derived from an EMBL/GenBank/DDBJ whole genome shotgun (WGS) entry which is preliminary data.</text>
</comment>
<proteinExistence type="predicted"/>
<sequence length="96" mass="10333">MDLPTSLPSSPPHPPKQRHHPPESLPHQATPRHPPQLQAHRQGVAQPHVQHQDVAQPHVQAQQPQAQGHLVAQAVAVSEPHADTSGDPLALPVLVL</sequence>
<name>A0A392RUJ1_9FABA</name>
<organism evidence="2 3">
    <name type="scientific">Trifolium medium</name>
    <dbReference type="NCBI Taxonomy" id="97028"/>
    <lineage>
        <taxon>Eukaryota</taxon>
        <taxon>Viridiplantae</taxon>
        <taxon>Streptophyta</taxon>
        <taxon>Embryophyta</taxon>
        <taxon>Tracheophyta</taxon>
        <taxon>Spermatophyta</taxon>
        <taxon>Magnoliopsida</taxon>
        <taxon>eudicotyledons</taxon>
        <taxon>Gunneridae</taxon>
        <taxon>Pentapetalae</taxon>
        <taxon>rosids</taxon>
        <taxon>fabids</taxon>
        <taxon>Fabales</taxon>
        <taxon>Fabaceae</taxon>
        <taxon>Papilionoideae</taxon>
        <taxon>50 kb inversion clade</taxon>
        <taxon>NPAAA clade</taxon>
        <taxon>Hologalegina</taxon>
        <taxon>IRL clade</taxon>
        <taxon>Trifolieae</taxon>
        <taxon>Trifolium</taxon>
    </lineage>
</organism>